<gene>
    <name evidence="8" type="ORF">BALAC2494_01394</name>
</gene>
<keyword evidence="8" id="KW-0378">Hydrolase</keyword>
<dbReference type="PANTHER" id="PTHR11070:SF59">
    <property type="entry name" value="DNA 3'-5' HELICASE"/>
    <property type="match status" value="1"/>
</dbReference>
<dbReference type="EMBL" id="CP002915">
    <property type="protein sequence ID" value="AEK30804.1"/>
    <property type="molecule type" value="Genomic_DNA"/>
</dbReference>
<feature type="domain" description="PD-(D/E)XK endonuclease-like" evidence="7">
    <location>
        <begin position="1120"/>
        <end position="1418"/>
    </location>
</feature>
<evidence type="ECO:0000256" key="1">
    <source>
        <dbReference type="ARBA" id="ARBA00022722"/>
    </source>
</evidence>
<accession>A0A806FN80</accession>
<dbReference type="InterPro" id="IPR038726">
    <property type="entry name" value="PDDEXK_AddAB-type"/>
</dbReference>
<dbReference type="Pfam" id="PF12705">
    <property type="entry name" value="PDDEXK_1"/>
    <property type="match status" value="1"/>
</dbReference>
<dbReference type="InterPro" id="IPR027417">
    <property type="entry name" value="P-loop_NTPase"/>
</dbReference>
<name>A0A806FN80_BIFAN</name>
<proteinExistence type="predicted"/>
<feature type="compositionally biased region" description="Basic and acidic residues" evidence="6">
    <location>
        <begin position="993"/>
        <end position="1009"/>
    </location>
</feature>
<evidence type="ECO:0000256" key="2">
    <source>
        <dbReference type="ARBA" id="ARBA00022763"/>
    </source>
</evidence>
<evidence type="ECO:0000259" key="7">
    <source>
        <dbReference type="Pfam" id="PF12705"/>
    </source>
</evidence>
<dbReference type="GO" id="GO:0043138">
    <property type="term" value="F:3'-5' DNA helicase activity"/>
    <property type="evidence" value="ECO:0007669"/>
    <property type="project" value="TreeGrafter"/>
</dbReference>
<dbReference type="InterPro" id="IPR011604">
    <property type="entry name" value="PDDEXK-like_dom_sf"/>
</dbReference>
<evidence type="ECO:0000256" key="5">
    <source>
        <dbReference type="ARBA" id="ARBA00023204"/>
    </source>
</evidence>
<dbReference type="Gene3D" id="1.10.486.10">
    <property type="entry name" value="PCRA, domain 4"/>
    <property type="match status" value="1"/>
</dbReference>
<evidence type="ECO:0000256" key="3">
    <source>
        <dbReference type="ARBA" id="ARBA00022806"/>
    </source>
</evidence>
<sequence length="1524" mass="165670">MRARRQCMVEHTQEHGVAGMVADDDAPRTNEGARRAIREFLESVHNDDRNSKARTLLVSGAPRSGKTQLAVETTLAGLRAGLAAGDDGSTVMLVPNRRVADLYSDRIIRELGSSERVRPATTLNALAFQLLEIARSRSGDSAPRLINGAEQDALLRHVIAVHVEQHRRGEDGSCETCRLLSAYFEDAGVQAPPARKGVGAAANSSSAGTLDWATIVMDAADANDADEETIADIAANVNAGFIAQLRDVFAHFDEVGALLRLGAMQPTAAARNVEEWTMQVACQAVESEGPAGVRLSLQWRLALALRREYFDLVARRYPGEYRLDPSYLPLAAMRSLTVAGAWMPTLLVVDDVQDLTLGGLALLAVLQGLGVHLVLFGDPDEAVQAFRGSYPEYLYARFLDPNGPFAADHVSLQAFQHEPATYRDIVASRVSLSIASAEESSLPLAQRPGKLPAVEGSDRLRPLDANDPHTKKVLEDGSLNGRLYRSANDELDNIVWQISALHLNDRNVTWNDMAVICHDNADVLRFGERLRGADVPVRYSSVTRPLADEPFVQGLFALIELAQLRAHGLETRSMTLAAAAQYVRARVGRIAESLLIDTANMGTNTINAHVRSHRKPTRPMRLNTVNAALSSLEALARISQTDILDDASATADPDRSALAESVKASALSDLRSQWDALASTVRAAHAAQEQASGIVVDDSRLSDTDKVGDGLEFGIDALYLLLAQGDDETLLDVLEALCGDHNEDVRNFNLLWRIVGQIADDLGSLPSKAPQYALEAAWKACHVADAWKVQAIFDSPDGRAANDRLDTAMRLFNYVQSEGVAPDINAFIDQVRQLQIEADSLASLAPVDEAVTLTTPAGTAGLSWEHVWIPAVQQGIWPNLAARNTMFGGEDLVDIALHGSQTRHRNEVGGQLDEVLASEQKGWLVALTRANGTLNVSASQNDDAVPSDFLYAYLPECFTRDDAERPLAERLADASDAGNADSRRNQTETSVDTAEHGHSVKESERHAGDETLTASMRGVIALARMTLAHSEESSAEFQDAVAALAALASAGVDEADPRRWPFLRDAPTGARSPGRHERTQSGNSVQSTGTALSLNAGSAQSGASPQAMSVPTDPFAPIVLSPSQVDRLWGCAVCARLERDFSGPTPSAVVADFGTLVHDAAQYATEHHWDLPQVYEQFVPIQGPHTDTWREQTAQAIADRMFDEYYAPRRIDPLGIEDASERFAALQRDAESKAMLFNIARYFVDSNEAEYIHKTTGAIGTLVESFAECSFEGAFTLRSITDAYNHAGDRPKLTVQQMRAILGVLMDGWPVQLADGQEVQINGRIDRLERRRFDNGDEHWRVVDYKTGNSFSPAEQFSDLQLVCYQLGLAFNTDGSTTALTGPRPKVSRAELFFVKDQPAPAGTATRVESYYQPALMEGGAVTDTGFAARYYMPHMSSLFKMQLPSKAPDGVPEEVWHDLLAGAQEGTLWALTMLARVFYAAAAKQADHIVAHPTDAHRGACRHKQVCAACNEAMATVFETEWE</sequence>
<dbReference type="Gene3D" id="3.40.50.300">
    <property type="entry name" value="P-loop containing nucleotide triphosphate hydrolases"/>
    <property type="match status" value="2"/>
</dbReference>
<keyword evidence="5" id="KW-0234">DNA repair</keyword>
<feature type="compositionally biased region" description="Basic and acidic residues" evidence="6">
    <location>
        <begin position="456"/>
        <end position="471"/>
    </location>
</feature>
<evidence type="ECO:0000313" key="9">
    <source>
        <dbReference type="Proteomes" id="UP000008394"/>
    </source>
</evidence>
<dbReference type="InterPro" id="IPR000212">
    <property type="entry name" value="DNA_helicase_UvrD/REP"/>
</dbReference>
<dbReference type="SUPFAM" id="SSF52540">
    <property type="entry name" value="P-loop containing nucleoside triphosphate hydrolases"/>
    <property type="match status" value="1"/>
</dbReference>
<dbReference type="GO" id="GO:0005524">
    <property type="term" value="F:ATP binding"/>
    <property type="evidence" value="ECO:0007669"/>
    <property type="project" value="InterPro"/>
</dbReference>
<organism evidence="8 9">
    <name type="scientific">Bifidobacterium animalis subsp. lactis CNCM I-2494</name>
    <dbReference type="NCBI Taxonomy" id="1042403"/>
    <lineage>
        <taxon>Bacteria</taxon>
        <taxon>Bacillati</taxon>
        <taxon>Actinomycetota</taxon>
        <taxon>Actinomycetes</taxon>
        <taxon>Bifidobacteriales</taxon>
        <taxon>Bifidobacteriaceae</taxon>
        <taxon>Bifidobacterium</taxon>
    </lineage>
</organism>
<dbReference type="GO" id="GO:0004527">
    <property type="term" value="F:exonuclease activity"/>
    <property type="evidence" value="ECO:0007669"/>
    <property type="project" value="UniProtKB-KW"/>
</dbReference>
<dbReference type="Gene3D" id="3.90.320.10">
    <property type="match status" value="1"/>
</dbReference>
<feature type="region of interest" description="Disordered" evidence="6">
    <location>
        <begin position="1064"/>
        <end position="1089"/>
    </location>
</feature>
<evidence type="ECO:0000256" key="6">
    <source>
        <dbReference type="SAM" id="MobiDB-lite"/>
    </source>
</evidence>
<keyword evidence="3" id="KW-0347">Helicase</keyword>
<feature type="region of interest" description="Disordered" evidence="6">
    <location>
        <begin position="972"/>
        <end position="1012"/>
    </location>
</feature>
<dbReference type="GO" id="GO:0033202">
    <property type="term" value="C:DNA helicase complex"/>
    <property type="evidence" value="ECO:0007669"/>
    <property type="project" value="TreeGrafter"/>
</dbReference>
<reference evidence="8 9" key="1">
    <citation type="journal article" date="2011" name="J. Bacteriol.">
        <title>Genome Sequence of the Probiotic Strain Bifidobacterium animalis subsp. lactis CNCM I-2494.</title>
        <authorList>
            <person name="Chervaux C."/>
            <person name="Grimaldi C."/>
            <person name="Bolotin A."/>
            <person name="Quinquis B."/>
            <person name="Legrain-Raspaud S."/>
            <person name="van Hylckama Vlieg J.E."/>
            <person name="Denariaz G."/>
            <person name="Smokvina T."/>
        </authorList>
    </citation>
    <scope>NUCLEOTIDE SEQUENCE [LARGE SCALE GENOMIC DNA]</scope>
    <source>
        <strain evidence="8 9">CNCM I-2494</strain>
    </source>
</reference>
<dbReference type="GO" id="GO:0000725">
    <property type="term" value="P:recombinational repair"/>
    <property type="evidence" value="ECO:0007669"/>
    <property type="project" value="TreeGrafter"/>
</dbReference>
<evidence type="ECO:0000256" key="4">
    <source>
        <dbReference type="ARBA" id="ARBA00022839"/>
    </source>
</evidence>
<keyword evidence="2" id="KW-0227">DNA damage</keyword>
<dbReference type="PANTHER" id="PTHR11070">
    <property type="entry name" value="UVRD / RECB / PCRA DNA HELICASE FAMILY MEMBER"/>
    <property type="match status" value="1"/>
</dbReference>
<keyword evidence="1" id="KW-0540">Nuclease</keyword>
<feature type="compositionally biased region" description="Polar residues" evidence="6">
    <location>
        <begin position="1080"/>
        <end position="1089"/>
    </location>
</feature>
<dbReference type="KEGG" id="bnm:BALAC2494_01394"/>
<keyword evidence="4" id="KW-0269">Exonuclease</keyword>
<dbReference type="Proteomes" id="UP000008394">
    <property type="component" value="Chromosome"/>
</dbReference>
<keyword evidence="3" id="KW-0547">Nucleotide-binding</keyword>
<dbReference type="GO" id="GO:0003677">
    <property type="term" value="F:DNA binding"/>
    <property type="evidence" value="ECO:0007669"/>
    <property type="project" value="InterPro"/>
</dbReference>
<dbReference type="EC" id="3.6.1.-" evidence="8"/>
<dbReference type="GO" id="GO:0005829">
    <property type="term" value="C:cytosol"/>
    <property type="evidence" value="ECO:0007669"/>
    <property type="project" value="TreeGrafter"/>
</dbReference>
<protein>
    <submittedName>
        <fullName evidence="8">Hydrolase acting on acid anhydrides in phosphorous-containing anhydrides</fullName>
        <ecNumber evidence="8">3.6.1.-</ecNumber>
    </submittedName>
</protein>
<evidence type="ECO:0000313" key="8">
    <source>
        <dbReference type="EMBL" id="AEK30804.1"/>
    </source>
</evidence>
<keyword evidence="3" id="KW-0067">ATP-binding</keyword>
<feature type="region of interest" description="Disordered" evidence="6">
    <location>
        <begin position="445"/>
        <end position="471"/>
    </location>
</feature>